<protein>
    <submittedName>
        <fullName evidence="1">Uncharacterized protein</fullName>
    </submittedName>
</protein>
<name>A0A2P2PSB3_RHIMU</name>
<dbReference type="EMBL" id="GGEC01077099">
    <property type="protein sequence ID" value="MBX57583.1"/>
    <property type="molecule type" value="Transcribed_RNA"/>
</dbReference>
<organism evidence="1">
    <name type="scientific">Rhizophora mucronata</name>
    <name type="common">Asiatic mangrove</name>
    <dbReference type="NCBI Taxonomy" id="61149"/>
    <lineage>
        <taxon>Eukaryota</taxon>
        <taxon>Viridiplantae</taxon>
        <taxon>Streptophyta</taxon>
        <taxon>Embryophyta</taxon>
        <taxon>Tracheophyta</taxon>
        <taxon>Spermatophyta</taxon>
        <taxon>Magnoliopsida</taxon>
        <taxon>eudicotyledons</taxon>
        <taxon>Gunneridae</taxon>
        <taxon>Pentapetalae</taxon>
        <taxon>rosids</taxon>
        <taxon>fabids</taxon>
        <taxon>Malpighiales</taxon>
        <taxon>Rhizophoraceae</taxon>
        <taxon>Rhizophora</taxon>
    </lineage>
</organism>
<evidence type="ECO:0000313" key="1">
    <source>
        <dbReference type="EMBL" id="MBX57583.1"/>
    </source>
</evidence>
<proteinExistence type="predicted"/>
<dbReference type="AlphaFoldDB" id="A0A2P2PSB3"/>
<sequence length="21" mass="2423">MIEIYLLILDSQLSLETFPLA</sequence>
<accession>A0A2P2PSB3</accession>
<reference evidence="1" key="1">
    <citation type="submission" date="2018-02" db="EMBL/GenBank/DDBJ databases">
        <title>Rhizophora mucronata_Transcriptome.</title>
        <authorList>
            <person name="Meera S.P."/>
            <person name="Sreeshan A."/>
            <person name="Augustine A."/>
        </authorList>
    </citation>
    <scope>NUCLEOTIDE SEQUENCE</scope>
    <source>
        <tissue evidence="1">Leaf</tissue>
    </source>
</reference>